<dbReference type="KEGG" id="cim:CIMG_01354"/>
<dbReference type="EMBL" id="GG704911">
    <property type="protein sequence ID" value="EAS36000.3"/>
    <property type="molecule type" value="Genomic_DNA"/>
</dbReference>
<dbReference type="OMA" id="RPLCMAN"/>
<dbReference type="AlphaFoldDB" id="J3KJ09"/>
<accession>J3KJ09</accession>
<protein>
    <submittedName>
        <fullName evidence="2">Uncharacterized protein</fullName>
    </submittedName>
</protein>
<organism evidence="2 3">
    <name type="scientific">Coccidioides immitis (strain RS)</name>
    <name type="common">Valley fever fungus</name>
    <dbReference type="NCBI Taxonomy" id="246410"/>
    <lineage>
        <taxon>Eukaryota</taxon>
        <taxon>Fungi</taxon>
        <taxon>Dikarya</taxon>
        <taxon>Ascomycota</taxon>
        <taxon>Pezizomycotina</taxon>
        <taxon>Eurotiomycetes</taxon>
        <taxon>Eurotiomycetidae</taxon>
        <taxon>Onygenales</taxon>
        <taxon>Onygenaceae</taxon>
        <taxon>Coccidioides</taxon>
    </lineage>
</organism>
<reference evidence="3" key="1">
    <citation type="journal article" date="2009" name="Genome Res.">
        <title>Comparative genomic analyses of the human fungal pathogens Coccidioides and their relatives.</title>
        <authorList>
            <person name="Sharpton T.J."/>
            <person name="Stajich J.E."/>
            <person name="Rounsley S.D."/>
            <person name="Gardner M.J."/>
            <person name="Wortman J.R."/>
            <person name="Jordar V.S."/>
            <person name="Maiti R."/>
            <person name="Kodira C.D."/>
            <person name="Neafsey D.E."/>
            <person name="Zeng Q."/>
            <person name="Hung C.-Y."/>
            <person name="McMahan C."/>
            <person name="Muszewska A."/>
            <person name="Grynberg M."/>
            <person name="Mandel M.A."/>
            <person name="Kellner E.M."/>
            <person name="Barker B.M."/>
            <person name="Galgiani J.N."/>
            <person name="Orbach M.J."/>
            <person name="Kirkland T.N."/>
            <person name="Cole G.T."/>
            <person name="Henn M.R."/>
            <person name="Birren B.W."/>
            <person name="Taylor J.W."/>
        </authorList>
    </citation>
    <scope>NUCLEOTIDE SEQUENCE [LARGE SCALE GENOMIC DNA]</scope>
    <source>
        <strain evidence="3">RS</strain>
    </source>
</reference>
<dbReference type="InParanoid" id="J3KJ09"/>
<evidence type="ECO:0000313" key="3">
    <source>
        <dbReference type="Proteomes" id="UP000001261"/>
    </source>
</evidence>
<feature type="region of interest" description="Disordered" evidence="1">
    <location>
        <begin position="134"/>
        <end position="162"/>
    </location>
</feature>
<dbReference type="STRING" id="246410.J3KJ09"/>
<name>J3KJ09_COCIM</name>
<gene>
    <name evidence="2" type="ORF">CIMG_01354</name>
</gene>
<dbReference type="Proteomes" id="UP000001261">
    <property type="component" value="Unassembled WGS sequence"/>
</dbReference>
<reference evidence="3" key="2">
    <citation type="journal article" date="2010" name="Genome Res.">
        <title>Population genomic sequencing of Coccidioides fungi reveals recent hybridization and transposon control.</title>
        <authorList>
            <person name="Neafsey D.E."/>
            <person name="Barker B.M."/>
            <person name="Sharpton T.J."/>
            <person name="Stajich J.E."/>
            <person name="Park D.J."/>
            <person name="Whiston E."/>
            <person name="Hung C.-Y."/>
            <person name="McMahan C."/>
            <person name="White J."/>
            <person name="Sykes S."/>
            <person name="Heiman D."/>
            <person name="Young S."/>
            <person name="Zeng Q."/>
            <person name="Abouelleil A."/>
            <person name="Aftuck L."/>
            <person name="Bessette D."/>
            <person name="Brown A."/>
            <person name="FitzGerald M."/>
            <person name="Lui A."/>
            <person name="Macdonald J.P."/>
            <person name="Priest M."/>
            <person name="Orbach M.J."/>
            <person name="Galgiani J.N."/>
            <person name="Kirkland T.N."/>
            <person name="Cole G.T."/>
            <person name="Birren B.W."/>
            <person name="Henn M.R."/>
            <person name="Taylor J.W."/>
            <person name="Rounsley S.D."/>
        </authorList>
    </citation>
    <scope>GENOME REANNOTATION</scope>
    <source>
        <strain evidence="3">RS</strain>
    </source>
</reference>
<evidence type="ECO:0000256" key="1">
    <source>
        <dbReference type="SAM" id="MobiDB-lite"/>
    </source>
</evidence>
<proteinExistence type="predicted"/>
<dbReference type="VEuPathDB" id="FungiDB:CIMG_01354"/>
<dbReference type="GeneID" id="4566827"/>
<dbReference type="RefSeq" id="XP_001247583.2">
    <property type="nucleotide sequence ID" value="XM_001247582.2"/>
</dbReference>
<keyword evidence="3" id="KW-1185">Reference proteome</keyword>
<evidence type="ECO:0000313" key="2">
    <source>
        <dbReference type="EMBL" id="EAS36000.3"/>
    </source>
</evidence>
<sequence length="380" mass="42332">MAFNSGPSNSCAWKPIWPKKKGPKDAAAYIAELDFFFNEDHTNDAIKLMERNLLGLDMLKTLSRFICAPKDAPTATPPKSIQASIEERQTLGAPRAIRFYDATQHSARADPASPTRQTPSVFEELDMVDIEMTDIDDQPTSDPPPPAILMAAPGQEEPPRRTPTETLVADFIVTLLGGLASLVQGLSPRPLCMANSFETTYQFGPPSHQTSPQHGSMQFRARVDGSIPFSLSVALMPREAAIFEVKRAPRQEGKDSIPVLAQQSMEHAAYIWKCHESDKTWKKKNLTYHTFMVAQDHLDFHISIGTYDNTYLGYIFGLGSQPVLPAQDTSKFPFLEIQELGPFDIKMEDDLRTFLHIMLAFILWQLEKAGGDAAFKEALC</sequence>
<dbReference type="OrthoDB" id="4170609at2759"/>